<proteinExistence type="predicted"/>
<gene>
    <name evidence="2" type="ORF">GALLR39Z86_43760</name>
</gene>
<evidence type="ECO:0000313" key="3">
    <source>
        <dbReference type="Proteomes" id="UP001144313"/>
    </source>
</evidence>
<feature type="compositionally biased region" description="Basic and acidic residues" evidence="1">
    <location>
        <begin position="1"/>
        <end position="26"/>
    </location>
</feature>
<dbReference type="EMBL" id="BSDT01000001">
    <property type="protein sequence ID" value="GLI44526.1"/>
    <property type="molecule type" value="Genomic_DNA"/>
</dbReference>
<name>A0A9W6GCI5_9ACTN</name>
<reference evidence="2" key="1">
    <citation type="submission" date="2022-12" db="EMBL/GenBank/DDBJ databases">
        <title>Reference genome sequencing for broad-spectrum identification of bacterial and archaeal isolates by mass spectrometry.</title>
        <authorList>
            <person name="Sekiguchi Y."/>
            <person name="Tourlousse D.M."/>
        </authorList>
    </citation>
    <scope>NUCLEOTIDE SEQUENCE</scope>
    <source>
        <strain evidence="2">LLR39Z86</strain>
    </source>
</reference>
<dbReference type="Proteomes" id="UP001144313">
    <property type="component" value="Unassembled WGS sequence"/>
</dbReference>
<evidence type="ECO:0000313" key="2">
    <source>
        <dbReference type="EMBL" id="GLI44526.1"/>
    </source>
</evidence>
<protein>
    <submittedName>
        <fullName evidence="2">Uncharacterized protein</fullName>
    </submittedName>
</protein>
<organism evidence="2 3">
    <name type="scientific">Glycomyces algeriensis</name>
    <dbReference type="NCBI Taxonomy" id="256037"/>
    <lineage>
        <taxon>Bacteria</taxon>
        <taxon>Bacillati</taxon>
        <taxon>Actinomycetota</taxon>
        <taxon>Actinomycetes</taxon>
        <taxon>Glycomycetales</taxon>
        <taxon>Glycomycetaceae</taxon>
        <taxon>Glycomyces</taxon>
    </lineage>
</organism>
<feature type="region of interest" description="Disordered" evidence="1">
    <location>
        <begin position="1"/>
        <end position="41"/>
    </location>
</feature>
<feature type="region of interest" description="Disordered" evidence="1">
    <location>
        <begin position="61"/>
        <end position="100"/>
    </location>
</feature>
<comment type="caution">
    <text evidence="2">The sequence shown here is derived from an EMBL/GenBank/DDBJ whole genome shotgun (WGS) entry which is preliminary data.</text>
</comment>
<sequence length="313" mass="31672">MQHRVGAFEDRSVERERPLRRGDVGARGRLGKVGRGDQAPRVETLLEPALVRARVGRGKPDAVALPEAPDDARVPRAEQGRQDRAGAGPGEVHAAHRHSTGVPLEVEVVSVEEGRAALGFDGADVEHVLGHDRVADGAQAAPPHGVLAGPGGLAVVAQQGQRGGDVDAGPVPFGASSAGGEFGCAGVQLGVQIVGDRVQSPGLRGVAGRLGRVGDGLHAGPPLVVAGERPHVEGQAEVVGGVLEVAARALGGELEGGVDAVEGEAVLHGPVGVVLAHPGDECAVGRGLAEAVREPLGHGRIEASVSMLDEVVH</sequence>
<dbReference type="AlphaFoldDB" id="A0A9W6GCI5"/>
<accession>A0A9W6GCI5</accession>
<feature type="compositionally biased region" description="Basic and acidic residues" evidence="1">
    <location>
        <begin position="70"/>
        <end position="84"/>
    </location>
</feature>
<keyword evidence="3" id="KW-1185">Reference proteome</keyword>
<evidence type="ECO:0000256" key="1">
    <source>
        <dbReference type="SAM" id="MobiDB-lite"/>
    </source>
</evidence>